<dbReference type="EMBL" id="SDHW01000005">
    <property type="protein sequence ID" value="RXK58732.1"/>
    <property type="molecule type" value="Genomic_DNA"/>
</dbReference>
<dbReference type="Pfam" id="PF10604">
    <property type="entry name" value="Polyketide_cyc2"/>
    <property type="match status" value="1"/>
</dbReference>
<comment type="caution">
    <text evidence="1">The sequence shown here is derived from an EMBL/GenBank/DDBJ whole genome shotgun (WGS) entry which is preliminary data.</text>
</comment>
<proteinExistence type="predicted"/>
<reference evidence="1 2" key="1">
    <citation type="submission" date="2019-01" db="EMBL/GenBank/DDBJ databases">
        <title>Lacibacter sp. strain TTM-7.</title>
        <authorList>
            <person name="Chen W.-M."/>
        </authorList>
    </citation>
    <scope>NUCLEOTIDE SEQUENCE [LARGE SCALE GENOMIC DNA]</scope>
    <source>
        <strain evidence="1 2">TTM-7</strain>
    </source>
</reference>
<organism evidence="1 2">
    <name type="scientific">Lacibacter luteus</name>
    <dbReference type="NCBI Taxonomy" id="2508719"/>
    <lineage>
        <taxon>Bacteria</taxon>
        <taxon>Pseudomonadati</taxon>
        <taxon>Bacteroidota</taxon>
        <taxon>Chitinophagia</taxon>
        <taxon>Chitinophagales</taxon>
        <taxon>Chitinophagaceae</taxon>
        <taxon>Lacibacter</taxon>
    </lineage>
</organism>
<dbReference type="RefSeq" id="WP_129131788.1">
    <property type="nucleotide sequence ID" value="NZ_SDHW01000005.1"/>
</dbReference>
<evidence type="ECO:0000313" key="1">
    <source>
        <dbReference type="EMBL" id="RXK58732.1"/>
    </source>
</evidence>
<sequence length="173" mass="19357">MILVILYVILGLVALVLLAAAVMPGKYLVEKSTIISRPSAEVYNKVADLHYYRDWNPWAKMEPDAQTSITGDPKHVGHKYYWNGKKIGEGSLTVRSAVPSKAINFDLVFLKPFKSEAIDAWDLTEVDGGTKVVWRNSGGFPFPIGRLMGPSITKQLNKQFEEGLQNLKEMCEK</sequence>
<accession>A0A4Q1CFE4</accession>
<dbReference type="Proteomes" id="UP000290204">
    <property type="component" value="Unassembled WGS sequence"/>
</dbReference>
<name>A0A4Q1CFE4_9BACT</name>
<dbReference type="Gene3D" id="3.30.530.20">
    <property type="match status" value="1"/>
</dbReference>
<dbReference type="InterPro" id="IPR019587">
    <property type="entry name" value="Polyketide_cyclase/dehydratase"/>
</dbReference>
<dbReference type="InterPro" id="IPR023393">
    <property type="entry name" value="START-like_dom_sf"/>
</dbReference>
<dbReference type="OrthoDB" id="9807923at2"/>
<keyword evidence="2" id="KW-1185">Reference proteome</keyword>
<dbReference type="SUPFAM" id="SSF55961">
    <property type="entry name" value="Bet v1-like"/>
    <property type="match status" value="1"/>
</dbReference>
<dbReference type="AlphaFoldDB" id="A0A4Q1CFE4"/>
<gene>
    <name evidence="1" type="ORF">ESA94_15185</name>
</gene>
<evidence type="ECO:0000313" key="2">
    <source>
        <dbReference type="Proteomes" id="UP000290204"/>
    </source>
</evidence>
<dbReference type="CDD" id="cd07818">
    <property type="entry name" value="SRPBCC_1"/>
    <property type="match status" value="1"/>
</dbReference>
<protein>
    <submittedName>
        <fullName evidence="1">Polyketide cyclase</fullName>
    </submittedName>
</protein>